<evidence type="ECO:0000256" key="1">
    <source>
        <dbReference type="SAM" id="SignalP"/>
    </source>
</evidence>
<proteinExistence type="predicted"/>
<dbReference type="AlphaFoldDB" id="A0A930I0E7"/>
<accession>A0A930I0E7</accession>
<dbReference type="RefSeq" id="WP_219494109.1">
    <property type="nucleotide sequence ID" value="NZ_CAUTFS010000037.1"/>
</dbReference>
<dbReference type="Proteomes" id="UP000757461">
    <property type="component" value="Unassembled WGS sequence"/>
</dbReference>
<keyword evidence="2" id="KW-0449">Lipoprotein</keyword>
<comment type="caution">
    <text evidence="2">The sequence shown here is derived from an EMBL/GenBank/DDBJ whole genome shotgun (WGS) entry which is preliminary data.</text>
</comment>
<dbReference type="Pfam" id="PF12741">
    <property type="entry name" value="SusD-like"/>
    <property type="match status" value="1"/>
</dbReference>
<dbReference type="EMBL" id="JABZSQ010000158">
    <property type="protein sequence ID" value="MBF1415525.1"/>
    <property type="molecule type" value="Genomic_DNA"/>
</dbReference>
<reference evidence="2" key="1">
    <citation type="submission" date="2020-04" db="EMBL/GenBank/DDBJ databases">
        <title>Deep metagenomics examines the oral microbiome during advanced dental caries in children, revealing novel taxa and co-occurrences with host molecules.</title>
        <authorList>
            <person name="Baker J.L."/>
            <person name="Morton J.T."/>
            <person name="Dinis M."/>
            <person name="Alvarez R."/>
            <person name="Tran N.C."/>
            <person name="Knight R."/>
            <person name="Edlund A."/>
        </authorList>
    </citation>
    <scope>NUCLEOTIDE SEQUENCE</scope>
    <source>
        <strain evidence="2">JCVI_25_bin.9</strain>
    </source>
</reference>
<gene>
    <name evidence="2" type="ORF">HXN33_08100</name>
</gene>
<sequence length="546" mass="60890">MTTKAYKHKLSKYIIAVLALSSLTACDFEKVNTNEFELLPEEGMMDGITIGGPITAMEECVFPVGTQADGTSVVNRYQTAYNLAADCWSGYFGQNNNWGGPNNLNYFLKDGWVASSYTEAYSTVVPLWQDLKGKTETKFPEAFALAQILKISAWHKATDMFGPIPYKEAGKGLITVPYDSQEEVYKAMFKELSDAVDVLTRYADNGTTSLLPKADAVYGGDVRKWVVYANSLMLRLAMRVYYADAALSRQYAMQAINHPYGVMKAKEDEAKMEKGAGLVFKNNFDDLINQYNECRMGSSMLAYLGGYQDPRLAKYFHTSSLSQAMTVGTMGKYMAIPTGHDVNSNETFKNTSRPAISNTTPTYWMRASEVYFLLSEAALHGFPVGQSAEDLYKKGIEMSFEENGIPTSEVTAYLQSGLQPAAYNMSVANPSVNVSVPAVTQATTEWTGTDEEKLEKIMIQKWIALFPNGQEAWTEYRRTGYPKLHSAITNYSNGEVDSEIGIRRMRYPTNRSTSAEDIANLESARQMLRGGQDKAGTRLWWDNKNH</sequence>
<keyword evidence="1" id="KW-0732">Signal</keyword>
<dbReference type="PROSITE" id="PS51257">
    <property type="entry name" value="PROKAR_LIPOPROTEIN"/>
    <property type="match status" value="1"/>
</dbReference>
<dbReference type="InterPro" id="IPR024302">
    <property type="entry name" value="SusD-like"/>
</dbReference>
<evidence type="ECO:0000313" key="3">
    <source>
        <dbReference type="Proteomes" id="UP000757461"/>
    </source>
</evidence>
<protein>
    <submittedName>
        <fullName evidence="2">SusD/RagB family nutrient-binding outer membrane lipoprotein</fullName>
    </submittedName>
</protein>
<feature type="signal peptide" evidence="1">
    <location>
        <begin position="1"/>
        <end position="27"/>
    </location>
</feature>
<organism evidence="2 3">
    <name type="scientific">Prevotella histicola</name>
    <dbReference type="NCBI Taxonomy" id="470565"/>
    <lineage>
        <taxon>Bacteria</taxon>
        <taxon>Pseudomonadati</taxon>
        <taxon>Bacteroidota</taxon>
        <taxon>Bacteroidia</taxon>
        <taxon>Bacteroidales</taxon>
        <taxon>Prevotellaceae</taxon>
        <taxon>Prevotella</taxon>
    </lineage>
</organism>
<feature type="chain" id="PRO_5037021507" evidence="1">
    <location>
        <begin position="28"/>
        <end position="546"/>
    </location>
</feature>
<name>A0A930I0E7_9BACT</name>
<evidence type="ECO:0000313" key="2">
    <source>
        <dbReference type="EMBL" id="MBF1415525.1"/>
    </source>
</evidence>